<reference evidence="1" key="1">
    <citation type="submission" date="2021-06" db="EMBL/GenBank/DDBJ databases">
        <authorList>
            <person name="Kallberg Y."/>
            <person name="Tangrot J."/>
            <person name="Rosling A."/>
        </authorList>
    </citation>
    <scope>NUCLEOTIDE SEQUENCE</scope>
    <source>
        <strain evidence="1">28 12/20/2015</strain>
    </source>
</reference>
<organism evidence="1 2">
    <name type="scientific">Cetraspora pellucida</name>
    <dbReference type="NCBI Taxonomy" id="1433469"/>
    <lineage>
        <taxon>Eukaryota</taxon>
        <taxon>Fungi</taxon>
        <taxon>Fungi incertae sedis</taxon>
        <taxon>Mucoromycota</taxon>
        <taxon>Glomeromycotina</taxon>
        <taxon>Glomeromycetes</taxon>
        <taxon>Diversisporales</taxon>
        <taxon>Gigasporaceae</taxon>
        <taxon>Cetraspora</taxon>
    </lineage>
</organism>
<proteinExistence type="predicted"/>
<keyword evidence="2" id="KW-1185">Reference proteome</keyword>
<sequence>MTNDCEPVRVQAFVAPADHTRQNGLKSDNRPGQDYNLKNTTTLRTLTEAPYNFINRPCLITYEELTGRDNLPLYSDTLYDLAANLKEALELLQDKIAKGQYDEYGEPIILEEGICSLIIFADISDGSTPEYLQVIFTKAVLSKLTLGSVVKVSGKLILVPERDHQQELKVENIDYLSLGNPEFKSPFK</sequence>
<dbReference type="EMBL" id="CAJVPW010005305">
    <property type="protein sequence ID" value="CAG8552959.1"/>
    <property type="molecule type" value="Genomic_DNA"/>
</dbReference>
<accession>A0ACA9LW70</accession>
<evidence type="ECO:0000313" key="2">
    <source>
        <dbReference type="Proteomes" id="UP000789366"/>
    </source>
</evidence>
<name>A0ACA9LW70_9GLOM</name>
<gene>
    <name evidence="1" type="ORF">SPELUC_LOCUS5286</name>
</gene>
<dbReference type="Proteomes" id="UP000789366">
    <property type="component" value="Unassembled WGS sequence"/>
</dbReference>
<protein>
    <submittedName>
        <fullName evidence="1">9597_t:CDS:1</fullName>
    </submittedName>
</protein>
<evidence type="ECO:0000313" key="1">
    <source>
        <dbReference type="EMBL" id="CAG8552959.1"/>
    </source>
</evidence>
<comment type="caution">
    <text evidence="1">The sequence shown here is derived from an EMBL/GenBank/DDBJ whole genome shotgun (WGS) entry which is preliminary data.</text>
</comment>